<evidence type="ECO:0000256" key="6">
    <source>
        <dbReference type="ARBA" id="ARBA00023211"/>
    </source>
</evidence>
<evidence type="ECO:0000256" key="5">
    <source>
        <dbReference type="ARBA" id="ARBA00023052"/>
    </source>
</evidence>
<keyword evidence="3 7" id="KW-0479">Metal-binding</keyword>
<comment type="catalytic activity">
    <reaction evidence="7">
        <text>isochorismate + 2-oxoglutarate + H(+) = 5-enolpyruvoyl-6-hydroxy-2-succinyl-cyclohex-3-ene-1-carboxylate + CO2</text>
        <dbReference type="Rhea" id="RHEA:25593"/>
        <dbReference type="ChEBI" id="CHEBI:15378"/>
        <dbReference type="ChEBI" id="CHEBI:16526"/>
        <dbReference type="ChEBI" id="CHEBI:16810"/>
        <dbReference type="ChEBI" id="CHEBI:29780"/>
        <dbReference type="ChEBI" id="CHEBI:58818"/>
        <dbReference type="EC" id="2.2.1.9"/>
    </reaction>
</comment>
<feature type="region of interest" description="Disordered" evidence="8">
    <location>
        <begin position="250"/>
        <end position="299"/>
    </location>
</feature>
<dbReference type="Gene3D" id="3.40.50.970">
    <property type="match status" value="2"/>
</dbReference>
<accession>A0AAJ0XAT0</accession>
<dbReference type="Gene3D" id="3.40.50.1220">
    <property type="entry name" value="TPP-binding domain"/>
    <property type="match status" value="1"/>
</dbReference>
<sequence length="685" mass="71675">MGGDRGQAQRDAVRAAVRVSAPAQTSSAAAGFAEDLGCCNLRWSLALLEGMVAAGISQLVLSPGARSTPVVIAAQRLEQAGHLVLTPVLDERSAGFFALGLARASLQPVALLATSGSAPAHWYPAVIEASESGLPLLLLSADRPPRLHGWGANQTIDQTRLFGAFVREFHDPGPPQPCPSRSAASQHEAVQSDAPGPSQSQAAAALKAQRALGRRAAEVSQGRHAGPVHINLPFDEPLVPGQDCNATVVIPGHALPSSSPEPTVSSTSPGTLASPPRTAFSQGSTAPGLEPTSDSEARPAALSVRAKLSGWPKGRGLIVCGPGAEQRTPVSAQADRLPLQQALAPALWRCADVLALPVLVDPLSGLRTGPGSDARVSAYDAILRNSSAAQALRPDWVLRIGRAPVSKVLGRWLEGVPAILADPAGRWSDPGHDALSRLELPAAAVCEALVAQQLVAADQEWLECWRSAEQRAWGLVAAELDAASEDGPAGLAPLTEGQVVHVLRRLIPTGEALFCGNSMPIRQLDTWWRGGDAQVALLGNRGASGIDGYLSTLAGLSAAGLHCWGLTGDLSFCHDLSGLLLAARLDRPLLVLNNDGGHIFDYLPQNGLPDFERLWQTPQRVSIGAVAALAGLQHRQVGDVVGLEQALADIGLGPAVIEVWVDPEISRRTHLGLWERLARTSTLSD</sequence>
<evidence type="ECO:0000256" key="8">
    <source>
        <dbReference type="SAM" id="MobiDB-lite"/>
    </source>
</evidence>
<reference evidence="10" key="1">
    <citation type="submission" date="2017-08" db="EMBL/GenBank/DDBJ databases">
        <authorList>
            <person name="Imhoff J.F."/>
            <person name="Rahn T."/>
            <person name="Kuenzel S."/>
            <person name="Neulinger S.C."/>
        </authorList>
    </citation>
    <scope>NUCLEOTIDE SEQUENCE</scope>
    <source>
        <strain evidence="10">DSM 11080</strain>
    </source>
</reference>
<keyword evidence="5 7" id="KW-0786">Thiamine pyrophosphate</keyword>
<keyword evidence="6 7" id="KW-0464">Manganese</keyword>
<gene>
    <name evidence="7 10" type="primary">menD</name>
    <name evidence="10" type="ORF">CKO40_12990</name>
</gene>
<comment type="cofactor">
    <cofactor evidence="7">
        <name>Mg(2+)</name>
        <dbReference type="ChEBI" id="CHEBI:18420"/>
    </cofactor>
    <cofactor evidence="7">
        <name>Mn(2+)</name>
        <dbReference type="ChEBI" id="CHEBI:29035"/>
    </cofactor>
</comment>
<feature type="domain" description="Thiamine pyrophosphate enzyme N-terminal TPP-binding" evidence="9">
    <location>
        <begin position="46"/>
        <end position="160"/>
    </location>
</feature>
<comment type="caution">
    <text evidence="10">The sequence shown here is derived from an EMBL/GenBank/DDBJ whole genome shotgun (WGS) entry which is preliminary data.</text>
</comment>
<dbReference type="GO" id="GO:0030976">
    <property type="term" value="F:thiamine pyrophosphate binding"/>
    <property type="evidence" value="ECO:0007669"/>
    <property type="project" value="UniProtKB-UniRule"/>
</dbReference>
<organism evidence="10 11">
    <name type="scientific">Halochromatium glycolicum</name>
    <dbReference type="NCBI Taxonomy" id="85075"/>
    <lineage>
        <taxon>Bacteria</taxon>
        <taxon>Pseudomonadati</taxon>
        <taxon>Pseudomonadota</taxon>
        <taxon>Gammaproteobacteria</taxon>
        <taxon>Chromatiales</taxon>
        <taxon>Chromatiaceae</taxon>
        <taxon>Halochromatium</taxon>
    </lineage>
</organism>
<dbReference type="InterPro" id="IPR029061">
    <property type="entry name" value="THDP-binding"/>
</dbReference>
<evidence type="ECO:0000256" key="4">
    <source>
        <dbReference type="ARBA" id="ARBA00022842"/>
    </source>
</evidence>
<comment type="pathway">
    <text evidence="7">Quinol/quinone metabolism; 1,4-dihydroxy-2-naphthoate biosynthesis; 1,4-dihydroxy-2-naphthoate from chorismate: step 2/7.</text>
</comment>
<dbReference type="GO" id="GO:0030145">
    <property type="term" value="F:manganese ion binding"/>
    <property type="evidence" value="ECO:0007669"/>
    <property type="project" value="UniProtKB-UniRule"/>
</dbReference>
<dbReference type="PANTHER" id="PTHR42916">
    <property type="entry name" value="2-SUCCINYL-5-ENOLPYRUVYL-6-HYDROXY-3-CYCLOHEXENE-1-CARBOXYLATE SYNTHASE"/>
    <property type="match status" value="1"/>
</dbReference>
<feature type="compositionally biased region" description="Low complexity" evidence="8">
    <location>
        <begin position="256"/>
        <end position="269"/>
    </location>
</feature>
<comment type="subunit">
    <text evidence="7">Homodimer.</text>
</comment>
<feature type="region of interest" description="Disordered" evidence="8">
    <location>
        <begin position="167"/>
        <end position="209"/>
    </location>
</feature>
<evidence type="ECO:0000256" key="3">
    <source>
        <dbReference type="ARBA" id="ARBA00022723"/>
    </source>
</evidence>
<dbReference type="GO" id="GO:0070204">
    <property type="term" value="F:2-succinyl-5-enolpyruvyl-6-hydroxy-3-cyclohexene-1-carboxylic-acid synthase activity"/>
    <property type="evidence" value="ECO:0007669"/>
    <property type="project" value="UniProtKB-UniRule"/>
</dbReference>
<protein>
    <recommendedName>
        <fullName evidence="7">2-succinyl-5-enolpyruvyl-6-hydroxy-3-cyclohexene-1-carboxylate synthase</fullName>
        <shortName evidence="7">SEPHCHC synthase</shortName>
        <ecNumber evidence="7">2.2.1.9</ecNumber>
    </recommendedName>
    <alternativeName>
        <fullName evidence="7">Menaquinone biosynthesis protein MenD</fullName>
    </alternativeName>
</protein>
<dbReference type="EMBL" id="NRSJ01000022">
    <property type="protein sequence ID" value="MBK1705440.1"/>
    <property type="molecule type" value="Genomic_DNA"/>
</dbReference>
<proteinExistence type="inferred from homology"/>
<keyword evidence="4 7" id="KW-0460">Magnesium</keyword>
<evidence type="ECO:0000256" key="1">
    <source>
        <dbReference type="ARBA" id="ARBA00022428"/>
    </source>
</evidence>
<dbReference type="GO" id="GO:0009234">
    <property type="term" value="P:menaquinone biosynthetic process"/>
    <property type="evidence" value="ECO:0007669"/>
    <property type="project" value="UniProtKB-UniRule"/>
</dbReference>
<dbReference type="InterPro" id="IPR004433">
    <property type="entry name" value="MenaQ_synth_MenD"/>
</dbReference>
<evidence type="ECO:0000256" key="7">
    <source>
        <dbReference type="HAMAP-Rule" id="MF_01659"/>
    </source>
</evidence>
<dbReference type="CDD" id="cd07037">
    <property type="entry name" value="TPP_PYR_MenD"/>
    <property type="match status" value="1"/>
</dbReference>
<dbReference type="SUPFAM" id="SSF52518">
    <property type="entry name" value="Thiamin diphosphate-binding fold (THDP-binding)"/>
    <property type="match status" value="2"/>
</dbReference>
<comment type="pathway">
    <text evidence="7">Quinol/quinone metabolism; menaquinone biosynthesis.</text>
</comment>
<comment type="function">
    <text evidence="7">Catalyzes the thiamine diphosphate-dependent decarboxylation of 2-oxoglutarate and the subsequent addition of the resulting succinic semialdehyde-thiamine pyrophosphate anion to isochorismate to yield 2-succinyl-5-enolpyruvyl-6-hydroxy-3-cyclohexene-1-carboxylate (SEPHCHC).</text>
</comment>
<dbReference type="Pfam" id="PF02776">
    <property type="entry name" value="TPP_enzyme_N"/>
    <property type="match status" value="1"/>
</dbReference>
<dbReference type="InterPro" id="IPR012001">
    <property type="entry name" value="Thiamin_PyroP_enz_TPP-bd_dom"/>
</dbReference>
<evidence type="ECO:0000256" key="2">
    <source>
        <dbReference type="ARBA" id="ARBA00022679"/>
    </source>
</evidence>
<name>A0AAJ0XAT0_9GAMM</name>
<reference evidence="10" key="2">
    <citation type="journal article" date="2020" name="Microorganisms">
        <title>Osmotic Adaptation and Compatible Solute Biosynthesis of Phototrophic Bacteria as Revealed from Genome Analyses.</title>
        <authorList>
            <person name="Imhoff J.F."/>
            <person name="Rahn T."/>
            <person name="Kunzel S."/>
            <person name="Keller A."/>
            <person name="Neulinger S.C."/>
        </authorList>
    </citation>
    <scope>NUCLEOTIDE SEQUENCE</scope>
    <source>
        <strain evidence="10">DSM 11080</strain>
    </source>
</reference>
<dbReference type="CDD" id="cd02009">
    <property type="entry name" value="TPP_SHCHC_synthase"/>
    <property type="match status" value="1"/>
</dbReference>
<keyword evidence="11" id="KW-1185">Reference proteome</keyword>
<dbReference type="NCBIfam" id="TIGR00173">
    <property type="entry name" value="menD"/>
    <property type="match status" value="1"/>
</dbReference>
<dbReference type="GO" id="GO:0000287">
    <property type="term" value="F:magnesium ion binding"/>
    <property type="evidence" value="ECO:0007669"/>
    <property type="project" value="UniProtKB-UniRule"/>
</dbReference>
<dbReference type="EC" id="2.2.1.9" evidence="7"/>
<feature type="compositionally biased region" description="Low complexity" evidence="8">
    <location>
        <begin position="191"/>
        <end position="209"/>
    </location>
</feature>
<evidence type="ECO:0000313" key="11">
    <source>
        <dbReference type="Proteomes" id="UP001296776"/>
    </source>
</evidence>
<keyword evidence="2 7" id="KW-0808">Transferase</keyword>
<evidence type="ECO:0000313" key="10">
    <source>
        <dbReference type="EMBL" id="MBK1705440.1"/>
    </source>
</evidence>
<keyword evidence="1 7" id="KW-0474">Menaquinone biosynthesis</keyword>
<dbReference type="Proteomes" id="UP001296776">
    <property type="component" value="Unassembled WGS sequence"/>
</dbReference>
<evidence type="ECO:0000259" key="9">
    <source>
        <dbReference type="Pfam" id="PF02776"/>
    </source>
</evidence>
<dbReference type="PANTHER" id="PTHR42916:SF1">
    <property type="entry name" value="PROTEIN PHYLLO, CHLOROPLASTIC"/>
    <property type="match status" value="1"/>
</dbReference>
<comment type="similarity">
    <text evidence="7">Belongs to the TPP enzyme family. MenD subfamily.</text>
</comment>
<comment type="cofactor">
    <cofactor evidence="7">
        <name>thiamine diphosphate</name>
        <dbReference type="ChEBI" id="CHEBI:58937"/>
    </cofactor>
    <text evidence="7">Binds 1 thiamine pyrophosphate per subunit.</text>
</comment>
<dbReference type="HAMAP" id="MF_01659">
    <property type="entry name" value="MenD"/>
    <property type="match status" value="1"/>
</dbReference>
<dbReference type="AlphaFoldDB" id="A0AAJ0XAT0"/>